<dbReference type="RefSeq" id="WP_156016150.1">
    <property type="nucleotide sequence ID" value="NZ_WGGD01000005.1"/>
</dbReference>
<organism evidence="1 2">
    <name type="scientific">Sulfuracidifex metallicus DSM 6482 = JCM 9184</name>
    <dbReference type="NCBI Taxonomy" id="523847"/>
    <lineage>
        <taxon>Archaea</taxon>
        <taxon>Thermoproteota</taxon>
        <taxon>Thermoprotei</taxon>
        <taxon>Sulfolobales</taxon>
        <taxon>Sulfolobaceae</taxon>
        <taxon>Sulfuracidifex</taxon>
    </lineage>
</organism>
<name>A0A6A9QJB7_SULME</name>
<dbReference type="EMBL" id="WGGD01000005">
    <property type="protein sequence ID" value="MUN28229.1"/>
    <property type="molecule type" value="Genomic_DNA"/>
</dbReference>
<keyword evidence="2" id="KW-1185">Reference proteome</keyword>
<gene>
    <name evidence="1" type="ORF">GC250_01810</name>
</gene>
<reference evidence="1 2" key="1">
    <citation type="submission" date="2019-10" db="EMBL/GenBank/DDBJ databases">
        <title>Sequencing and Assembly of Multiple Reported Metal-Biooxidizing Members of the Extremely Thermoacidophilic Archaeal Family Sulfolobaceae.</title>
        <authorList>
            <person name="Counts J.A."/>
            <person name="Kelly R.M."/>
        </authorList>
    </citation>
    <scope>NUCLEOTIDE SEQUENCE [LARGE SCALE GENOMIC DNA]</scope>
    <source>
        <strain evidence="1 2">DSM 6482</strain>
    </source>
</reference>
<evidence type="ECO:0000313" key="2">
    <source>
        <dbReference type="Proteomes" id="UP000470772"/>
    </source>
</evidence>
<comment type="caution">
    <text evidence="1">The sequence shown here is derived from an EMBL/GenBank/DDBJ whole genome shotgun (WGS) entry which is preliminary data.</text>
</comment>
<proteinExistence type="predicted"/>
<accession>A0A6A9QJB7</accession>
<dbReference type="Proteomes" id="UP000470772">
    <property type="component" value="Unassembled WGS sequence"/>
</dbReference>
<protein>
    <submittedName>
        <fullName evidence="1">Uncharacterized protein</fullName>
    </submittedName>
</protein>
<dbReference type="AlphaFoldDB" id="A0A6A9QJB7"/>
<sequence length="1232" mass="133258">MNKIVGLALLSIFLGSVLVGVLPLATSAAMTYPIMFGSTCTSTIFTDPATNIIPYYNGILPGGIVNLFIHNATNLDSLKALQQFENEVNITLYAQNGSMIATTTLYQALSTAVPPYSSNITYYSPSLGAVLLALNATESTSVTEPYKEYVGEIPNAGTFIYALINGTYVAKVTSVNEVALPNVFDPAKISIGDIIVIYYNGTAYTFGVGAKNTIIGLENGLQEAGFMPKSSYTEFAGRQNGSIIVSDMSAYYATLYSNAHYDKLYLNLTYTPPYPQTVYFKVVQSKTNTPYVKVYSQGGKLIYQPGVVNNLTMYPFVITGLFKSTAFENVSEVTGYVGTVSTTPNSNSTTYASYPTDNFNSTPPTVNNISTVITVNDNATLLTTGHASGTENIMNATIYFSNVPLNNISILNLTITPNYPYLYDKVNVTIEATASLTKSGNVYTMSFSTYTIEDNKHTGFGSSILELQAAGYHSTGNYPLPILVNATGIGYIALVDFGIWANYTVVTVGGYDQYNIPFSNVYPFRAVVIPPEFSHILNDSTISSFSPFCLGQEYISVKAPDDVLYTNATANPINSPTVNGLYDMNVPPVYNSTGYHIYIYNNGKLVNSLSGLFTLPQPPSIKPINVTIYNSTTKQYETKTVNVITNTTPFYYLNLSMQLSPTSSINVTPTQSQLDGISYVSGISVSIPPSELANTKIVISYIDSDYAVYYYFNNTKGYELNYTITFNGSAVPSLTTPHTAPIYANYYNVSIKDGFYSGPLGSILKISTTSVEPAVYLFYPGATQGIYVGNLTNVTVTFANGTTVNIRLTNNNLSSIIPNLELSEDTSCSGVFTTEISIPGLESVLHVTGQQLNGSTVKISYMDNITGKTVTNSTLLYLNATLQKPVHNGTVDFIITTIKEVSITQVEVGRIPVKILTQPEINITDPSYAQTNPTSITYLTTNQVTITSTDGYKVTIMYNSTTDTTNATVYKLNTTTGKYMYMMSQKVSGDALPLIPRYSVAAPYYIGSPLNIEFTPGSTTNPYPNMSIVSNGITLNLGLPVQDFVAPQIRLQNGTVVNETVNSTVTVQVSDGIGDHFSAIVYITPASEAPLRISPDGVYVPHNPALYNGTMGNMSETFVYSKPVQITSGNLVLDLNVTPVINYPFFVYMQGEVHEGYNASVSSAVLGVATGFTYDPFFAPGVSLPVSLNLGGISGLTSGHTYTVYVQAYSYPGGPVMSEYPITLEFANVTYV</sequence>
<evidence type="ECO:0000313" key="1">
    <source>
        <dbReference type="EMBL" id="MUN28229.1"/>
    </source>
</evidence>